<proteinExistence type="predicted"/>
<dbReference type="AlphaFoldDB" id="A0A0R1WWB7"/>
<dbReference type="STRING" id="1423755.FC40_GL000415"/>
<evidence type="ECO:0000313" key="2">
    <source>
        <dbReference type="EMBL" id="KRM19251.1"/>
    </source>
</evidence>
<keyword evidence="1" id="KW-0472">Membrane</keyword>
<organism evidence="2 3">
    <name type="scientific">Ligilactobacillus hayakitensis DSM 18933 = JCM 14209</name>
    <dbReference type="NCBI Taxonomy" id="1423755"/>
    <lineage>
        <taxon>Bacteria</taxon>
        <taxon>Bacillati</taxon>
        <taxon>Bacillota</taxon>
        <taxon>Bacilli</taxon>
        <taxon>Lactobacillales</taxon>
        <taxon>Lactobacillaceae</taxon>
        <taxon>Ligilactobacillus</taxon>
    </lineage>
</organism>
<dbReference type="PATRIC" id="fig|1423755.3.peg.457"/>
<comment type="caution">
    <text evidence="2">The sequence shown here is derived from an EMBL/GenBank/DDBJ whole genome shotgun (WGS) entry which is preliminary data.</text>
</comment>
<keyword evidence="3" id="KW-1185">Reference proteome</keyword>
<keyword evidence="1" id="KW-1133">Transmembrane helix</keyword>
<gene>
    <name evidence="2" type="ORF">FC40_GL000415</name>
</gene>
<reference evidence="2 3" key="1">
    <citation type="journal article" date="2015" name="Genome Announc.">
        <title>Expanding the biotechnology potential of lactobacilli through comparative genomics of 213 strains and associated genera.</title>
        <authorList>
            <person name="Sun Z."/>
            <person name="Harris H.M."/>
            <person name="McCann A."/>
            <person name="Guo C."/>
            <person name="Argimon S."/>
            <person name="Zhang W."/>
            <person name="Yang X."/>
            <person name="Jeffery I.B."/>
            <person name="Cooney J.C."/>
            <person name="Kagawa T.F."/>
            <person name="Liu W."/>
            <person name="Song Y."/>
            <person name="Salvetti E."/>
            <person name="Wrobel A."/>
            <person name="Rasinkangas P."/>
            <person name="Parkhill J."/>
            <person name="Rea M.C."/>
            <person name="O'Sullivan O."/>
            <person name="Ritari J."/>
            <person name="Douillard F.P."/>
            <person name="Paul Ross R."/>
            <person name="Yang R."/>
            <person name="Briner A.E."/>
            <person name="Felis G.E."/>
            <person name="de Vos W.M."/>
            <person name="Barrangou R."/>
            <person name="Klaenhammer T.R."/>
            <person name="Caufield P.W."/>
            <person name="Cui Y."/>
            <person name="Zhang H."/>
            <person name="O'Toole P.W."/>
        </authorList>
    </citation>
    <scope>NUCLEOTIDE SEQUENCE [LARGE SCALE GENOMIC DNA]</scope>
    <source>
        <strain evidence="2 3">DSM 18933</strain>
    </source>
</reference>
<protein>
    <submittedName>
        <fullName evidence="2">Uncharacterized protein</fullName>
    </submittedName>
</protein>
<dbReference type="Proteomes" id="UP000051054">
    <property type="component" value="Unassembled WGS sequence"/>
</dbReference>
<name>A0A0R1WWB7_9LACO</name>
<keyword evidence="1" id="KW-0812">Transmembrane</keyword>
<accession>A0A0R1WWB7</accession>
<sequence>MIESIGKDMLCKKKSKPGYLLVSSVFFLELIAVILLGQTIFYFINNQIIQRKAQYYQARSMAQIAEKLNKDEMIFNLGITKKNSGNITVTLKNGRQFTFE</sequence>
<feature type="transmembrane region" description="Helical" evidence="1">
    <location>
        <begin position="20"/>
        <end position="44"/>
    </location>
</feature>
<evidence type="ECO:0000256" key="1">
    <source>
        <dbReference type="SAM" id="Phobius"/>
    </source>
</evidence>
<evidence type="ECO:0000313" key="3">
    <source>
        <dbReference type="Proteomes" id="UP000051054"/>
    </source>
</evidence>
<dbReference type="EMBL" id="AZGD01000081">
    <property type="protein sequence ID" value="KRM19251.1"/>
    <property type="molecule type" value="Genomic_DNA"/>
</dbReference>